<keyword evidence="2 8" id="KW-1277">Toxin-antitoxin system</keyword>
<name>J2K4M3_9ACTN</name>
<evidence type="ECO:0000256" key="5">
    <source>
        <dbReference type="ARBA" id="ARBA00022801"/>
    </source>
</evidence>
<dbReference type="Pfam" id="PF01850">
    <property type="entry name" value="PIN"/>
    <property type="match status" value="1"/>
</dbReference>
<feature type="domain" description="PIN" evidence="9">
    <location>
        <begin position="4"/>
        <end position="130"/>
    </location>
</feature>
<evidence type="ECO:0000256" key="3">
    <source>
        <dbReference type="ARBA" id="ARBA00022722"/>
    </source>
</evidence>
<dbReference type="HOGENOM" id="CLU_118482_8_0_11"/>
<dbReference type="AlphaFoldDB" id="J2K4M3"/>
<keyword evidence="5 8" id="KW-0378">Hydrolase</keyword>
<dbReference type="GO" id="GO:0016787">
    <property type="term" value="F:hydrolase activity"/>
    <property type="evidence" value="ECO:0007669"/>
    <property type="project" value="UniProtKB-KW"/>
</dbReference>
<gene>
    <name evidence="8" type="primary">vapC</name>
    <name evidence="11" type="ORF">SU9_024630</name>
    <name evidence="10" type="ORF">SU9_06960</name>
</gene>
<sequence>MNFLFDTNVIAELTTRTKPDERVLAWFHSTPRPSRYVSVITIGEIEAGVAATPDSLRQARYAQALADVRHEYRSRIAVIGEPEAITYVAMHRRLKAAGTNIDPADALIAATALANDWTVATRNAKHFERTGASVVNPWDHAA</sequence>
<dbReference type="PATRIC" id="fig|1160718.3.peg.1412"/>
<keyword evidence="4 8" id="KW-0479">Metal-binding</keyword>
<dbReference type="CDD" id="cd18746">
    <property type="entry name" value="PIN_VapC4-5_FitB-like"/>
    <property type="match status" value="1"/>
</dbReference>
<dbReference type="InterPro" id="IPR002716">
    <property type="entry name" value="PIN_dom"/>
</dbReference>
<dbReference type="EC" id="3.1.-.-" evidence="8"/>
<evidence type="ECO:0000256" key="7">
    <source>
        <dbReference type="ARBA" id="ARBA00038093"/>
    </source>
</evidence>
<evidence type="ECO:0000256" key="2">
    <source>
        <dbReference type="ARBA" id="ARBA00022649"/>
    </source>
</evidence>
<dbReference type="InterPro" id="IPR029060">
    <property type="entry name" value="PIN-like_dom_sf"/>
</dbReference>
<dbReference type="RefSeq" id="WP_006602963.1">
    <property type="nucleotide sequence ID" value="NZ_CP072931.1"/>
</dbReference>
<dbReference type="Gene3D" id="3.40.50.1010">
    <property type="entry name" value="5'-nuclease"/>
    <property type="match status" value="1"/>
</dbReference>
<evidence type="ECO:0000256" key="8">
    <source>
        <dbReference type="HAMAP-Rule" id="MF_00265"/>
    </source>
</evidence>
<keyword evidence="6 8" id="KW-0460">Magnesium</keyword>
<evidence type="ECO:0000313" key="11">
    <source>
        <dbReference type="EMBL" id="QTZ94238.1"/>
    </source>
</evidence>
<comment type="function">
    <text evidence="8">Toxic component of a toxin-antitoxin (TA) system. An RNase.</text>
</comment>
<dbReference type="GO" id="GO:0004540">
    <property type="term" value="F:RNA nuclease activity"/>
    <property type="evidence" value="ECO:0007669"/>
    <property type="project" value="InterPro"/>
</dbReference>
<dbReference type="GO" id="GO:0090729">
    <property type="term" value="F:toxin activity"/>
    <property type="evidence" value="ECO:0007669"/>
    <property type="project" value="UniProtKB-KW"/>
</dbReference>
<organism evidence="10">
    <name type="scientific">Streptomyces auratus AGR0001</name>
    <dbReference type="NCBI Taxonomy" id="1160718"/>
    <lineage>
        <taxon>Bacteria</taxon>
        <taxon>Bacillati</taxon>
        <taxon>Actinomycetota</taxon>
        <taxon>Actinomycetes</taxon>
        <taxon>Kitasatosporales</taxon>
        <taxon>Streptomycetaceae</taxon>
        <taxon>Streptomyces</taxon>
    </lineage>
</organism>
<dbReference type="KEGG" id="sauh:SU9_024630"/>
<dbReference type="PANTHER" id="PTHR33653">
    <property type="entry name" value="RIBONUCLEASE VAPC2"/>
    <property type="match status" value="1"/>
</dbReference>
<keyword evidence="12" id="KW-1185">Reference proteome</keyword>
<feature type="binding site" evidence="8">
    <location>
        <position position="105"/>
    </location>
    <ligand>
        <name>Mg(2+)</name>
        <dbReference type="ChEBI" id="CHEBI:18420"/>
    </ligand>
</feature>
<dbReference type="PANTHER" id="PTHR33653:SF1">
    <property type="entry name" value="RIBONUCLEASE VAPC2"/>
    <property type="match status" value="1"/>
</dbReference>
<evidence type="ECO:0000256" key="6">
    <source>
        <dbReference type="ARBA" id="ARBA00022842"/>
    </source>
</evidence>
<keyword evidence="3 8" id="KW-0540">Nuclease</keyword>
<evidence type="ECO:0000256" key="1">
    <source>
        <dbReference type="ARBA" id="ARBA00001946"/>
    </source>
</evidence>
<reference evidence="10" key="1">
    <citation type="journal article" date="2012" name="J. Bacteriol.">
        <title>Genome Sequence of Streptomyces auratus Strain AGR0001, a Phoslactomycin-Producing Actinomycete.</title>
        <authorList>
            <person name="Han X."/>
            <person name="Li M."/>
            <person name="Ding Z."/>
            <person name="Zhao J."/>
            <person name="Ji K."/>
            <person name="Wen M."/>
            <person name="Lu T."/>
        </authorList>
    </citation>
    <scope>NUCLEOTIDE SEQUENCE [LARGE SCALE GENOMIC DNA]</scope>
    <source>
        <strain evidence="10">AGR0001</strain>
    </source>
</reference>
<evidence type="ECO:0000313" key="12">
    <source>
        <dbReference type="Proteomes" id="UP000009036"/>
    </source>
</evidence>
<evidence type="ECO:0000256" key="4">
    <source>
        <dbReference type="ARBA" id="ARBA00022723"/>
    </source>
</evidence>
<dbReference type="Proteomes" id="UP000009036">
    <property type="component" value="Chromosome"/>
</dbReference>
<accession>J2K4M3</accession>
<dbReference type="InterPro" id="IPR050556">
    <property type="entry name" value="Type_II_TA_system_RNase"/>
</dbReference>
<dbReference type="OrthoDB" id="9815354at2"/>
<dbReference type="EMBL" id="AJGV01000053">
    <property type="protein sequence ID" value="EJJ07768.1"/>
    <property type="molecule type" value="Genomic_DNA"/>
</dbReference>
<dbReference type="STRING" id="1160718.SU9_06960"/>
<proteinExistence type="inferred from homology"/>
<comment type="cofactor">
    <cofactor evidence="1 8">
        <name>Mg(2+)</name>
        <dbReference type="ChEBI" id="CHEBI:18420"/>
    </cofactor>
</comment>
<dbReference type="SUPFAM" id="SSF88723">
    <property type="entry name" value="PIN domain-like"/>
    <property type="match status" value="1"/>
</dbReference>
<evidence type="ECO:0000259" key="9">
    <source>
        <dbReference type="Pfam" id="PF01850"/>
    </source>
</evidence>
<dbReference type="InterPro" id="IPR022907">
    <property type="entry name" value="VapC_family"/>
</dbReference>
<reference evidence="11" key="2">
    <citation type="submission" date="2021-04" db="EMBL/GenBank/DDBJ databases">
        <authorList>
            <person name="Wen M.-L."/>
            <person name="Han X.-L."/>
            <person name="Xiong J."/>
        </authorList>
    </citation>
    <scope>NUCLEOTIDE SEQUENCE</scope>
    <source>
        <strain evidence="11">AGR0001</strain>
    </source>
</reference>
<evidence type="ECO:0000313" key="10">
    <source>
        <dbReference type="EMBL" id="EJJ07768.1"/>
    </source>
</evidence>
<dbReference type="EMBL" id="CP072931">
    <property type="protein sequence ID" value="QTZ94238.1"/>
    <property type="molecule type" value="Genomic_DNA"/>
</dbReference>
<dbReference type="HAMAP" id="MF_00265">
    <property type="entry name" value="VapC_Nob1"/>
    <property type="match status" value="1"/>
</dbReference>
<dbReference type="GO" id="GO:0000287">
    <property type="term" value="F:magnesium ion binding"/>
    <property type="evidence" value="ECO:0007669"/>
    <property type="project" value="UniProtKB-UniRule"/>
</dbReference>
<keyword evidence="8" id="KW-0800">Toxin</keyword>
<comment type="similarity">
    <text evidence="7 8">Belongs to the PINc/VapC protein family.</text>
</comment>
<protein>
    <recommendedName>
        <fullName evidence="8">Ribonuclease VapC</fullName>
        <shortName evidence="8">RNase VapC</shortName>
        <ecNumber evidence="8">3.1.-.-</ecNumber>
    </recommendedName>
    <alternativeName>
        <fullName evidence="8">Toxin VapC</fullName>
    </alternativeName>
</protein>
<dbReference type="eggNOG" id="COG1487">
    <property type="taxonomic scope" value="Bacteria"/>
</dbReference>
<feature type="binding site" evidence="8">
    <location>
        <position position="6"/>
    </location>
    <ligand>
        <name>Mg(2+)</name>
        <dbReference type="ChEBI" id="CHEBI:18420"/>
    </ligand>
</feature>